<dbReference type="RefSeq" id="WP_106309996.1">
    <property type="nucleotide sequence ID" value="NZ_PVWO01000377.1"/>
</dbReference>
<organism evidence="1 2">
    <name type="scientific">Chamaesiphon polymorphus CCALA 037</name>
    <dbReference type="NCBI Taxonomy" id="2107692"/>
    <lineage>
        <taxon>Bacteria</taxon>
        <taxon>Bacillati</taxon>
        <taxon>Cyanobacteriota</taxon>
        <taxon>Cyanophyceae</taxon>
        <taxon>Gomontiellales</taxon>
        <taxon>Chamaesiphonaceae</taxon>
        <taxon>Chamaesiphon</taxon>
    </lineage>
</organism>
<sequence length="70" mass="7912">MVLSELKNVAQEASEAFSRFSSLQLKVATAQPEISAALAKLAMDSKERIEIRIPAWERSIEEILLTWRLP</sequence>
<comment type="caution">
    <text evidence="1">The sequence shown here is derived from an EMBL/GenBank/DDBJ whole genome shotgun (WGS) entry which is preliminary data.</text>
</comment>
<dbReference type="Proteomes" id="UP000238937">
    <property type="component" value="Unassembled WGS sequence"/>
</dbReference>
<dbReference type="AlphaFoldDB" id="A0A2T1G186"/>
<name>A0A2T1G186_9CYAN</name>
<evidence type="ECO:0000313" key="2">
    <source>
        <dbReference type="Proteomes" id="UP000238937"/>
    </source>
</evidence>
<gene>
    <name evidence="1" type="ORF">C7B77_22180</name>
</gene>
<dbReference type="EMBL" id="PVWO01000377">
    <property type="protein sequence ID" value="PSB50930.1"/>
    <property type="molecule type" value="Genomic_DNA"/>
</dbReference>
<evidence type="ECO:0000313" key="1">
    <source>
        <dbReference type="EMBL" id="PSB50930.1"/>
    </source>
</evidence>
<accession>A0A2T1G186</accession>
<protein>
    <submittedName>
        <fullName evidence="1">Uncharacterized protein</fullName>
    </submittedName>
</protein>
<keyword evidence="2" id="KW-1185">Reference proteome</keyword>
<reference evidence="1 2" key="1">
    <citation type="submission" date="2018-03" db="EMBL/GenBank/DDBJ databases">
        <title>The ancient ancestry and fast evolution of plastids.</title>
        <authorList>
            <person name="Moore K.R."/>
            <person name="Magnabosco C."/>
            <person name="Momper L."/>
            <person name="Gold D.A."/>
            <person name="Bosak T."/>
            <person name="Fournier G.P."/>
        </authorList>
    </citation>
    <scope>NUCLEOTIDE SEQUENCE [LARGE SCALE GENOMIC DNA]</scope>
    <source>
        <strain evidence="1 2">CCALA 037</strain>
    </source>
</reference>
<proteinExistence type="predicted"/>